<dbReference type="KEGG" id="bcg:BCG9842_B0064"/>
<proteinExistence type="predicted"/>
<dbReference type="HOGENOM" id="CLU_3004201_0_0_9"/>
<dbReference type="Proteomes" id="UP000006744">
    <property type="component" value="Chromosome"/>
</dbReference>
<evidence type="ECO:0000313" key="1">
    <source>
        <dbReference type="EMBL" id="ACK97325.1"/>
    </source>
</evidence>
<dbReference type="EMBL" id="CP001186">
    <property type="protein sequence ID" value="ACK97325.1"/>
    <property type="molecule type" value="Genomic_DNA"/>
</dbReference>
<protein>
    <submittedName>
        <fullName evidence="1">Uncharacterized protein</fullName>
    </submittedName>
</protein>
<reference evidence="1 2" key="1">
    <citation type="submission" date="2008-10" db="EMBL/GenBank/DDBJ databases">
        <title>Genome sequence of Bacillus cereus G9842.</title>
        <authorList>
            <person name="Dodson R.J."/>
            <person name="Durkin A.S."/>
            <person name="Rosovitz M.J."/>
            <person name="Rasko D.A."/>
            <person name="Hoffmaster A."/>
            <person name="Ravel J."/>
            <person name="Sutton G."/>
        </authorList>
    </citation>
    <scope>NUCLEOTIDE SEQUENCE [LARGE SCALE GENOMIC DNA]</scope>
    <source>
        <strain evidence="1 2">G9842</strain>
    </source>
</reference>
<accession>B7INV2</accession>
<organism evidence="1 2">
    <name type="scientific">Bacillus cereus (strain G9842)</name>
    <dbReference type="NCBI Taxonomy" id="405531"/>
    <lineage>
        <taxon>Bacteria</taxon>
        <taxon>Bacillati</taxon>
        <taxon>Bacillota</taxon>
        <taxon>Bacilli</taxon>
        <taxon>Bacillales</taxon>
        <taxon>Bacillaceae</taxon>
        <taxon>Bacillus</taxon>
        <taxon>Bacillus cereus group</taxon>
    </lineage>
</organism>
<sequence>MIKSLLCEILVLELINVKNERKLYSSWNKAFLFPLGIIADGMRDRKIYFKVKKERL</sequence>
<gene>
    <name evidence="1" type="ordered locus">BCG9842_B0064</name>
</gene>
<dbReference type="AlphaFoldDB" id="B7INV2"/>
<name>B7INV2_BACC2</name>
<evidence type="ECO:0000313" key="2">
    <source>
        <dbReference type="Proteomes" id="UP000006744"/>
    </source>
</evidence>